<keyword evidence="2" id="KW-1185">Reference proteome</keyword>
<protein>
    <submittedName>
        <fullName evidence="1">Uncharacterized protein</fullName>
    </submittedName>
</protein>
<reference evidence="1 2" key="1">
    <citation type="journal article" date="2013" name="PLoS Genet.">
        <title>The genome and development-dependent transcriptomes of Pyronema confluens: a window into fungal evolution.</title>
        <authorList>
            <person name="Traeger S."/>
            <person name="Altegoer F."/>
            <person name="Freitag M."/>
            <person name="Gabaldon T."/>
            <person name="Kempken F."/>
            <person name="Kumar A."/>
            <person name="Marcet-Houben M."/>
            <person name="Poggeler S."/>
            <person name="Stajich J.E."/>
            <person name="Nowrousian M."/>
        </authorList>
    </citation>
    <scope>NUCLEOTIDE SEQUENCE [LARGE SCALE GENOMIC DNA]</scope>
    <source>
        <strain evidence="2">CBS 100304</strain>
        <tissue evidence="1">Vegetative mycelium</tissue>
    </source>
</reference>
<dbReference type="Proteomes" id="UP000018144">
    <property type="component" value="Unassembled WGS sequence"/>
</dbReference>
<dbReference type="AlphaFoldDB" id="U4LVC5"/>
<organism evidence="1 2">
    <name type="scientific">Pyronema omphalodes (strain CBS 100304)</name>
    <name type="common">Pyronema confluens</name>
    <dbReference type="NCBI Taxonomy" id="1076935"/>
    <lineage>
        <taxon>Eukaryota</taxon>
        <taxon>Fungi</taxon>
        <taxon>Dikarya</taxon>
        <taxon>Ascomycota</taxon>
        <taxon>Pezizomycotina</taxon>
        <taxon>Pezizomycetes</taxon>
        <taxon>Pezizales</taxon>
        <taxon>Pyronemataceae</taxon>
        <taxon>Pyronema</taxon>
    </lineage>
</organism>
<evidence type="ECO:0000313" key="2">
    <source>
        <dbReference type="Proteomes" id="UP000018144"/>
    </source>
</evidence>
<sequence length="64" mass="7473">MTGHPDHNLTRNYSAVDKFRRNLDPWTEQQKQGQGDQNDAQLHACAMWSLPQMIGVVFVHRHFL</sequence>
<gene>
    <name evidence="1" type="ORF">PCON_13065</name>
</gene>
<evidence type="ECO:0000313" key="1">
    <source>
        <dbReference type="EMBL" id="CCX32416.1"/>
    </source>
</evidence>
<name>U4LVC5_PYROM</name>
<proteinExistence type="predicted"/>
<accession>U4LVC5</accession>
<dbReference type="EMBL" id="HF935844">
    <property type="protein sequence ID" value="CCX32416.1"/>
    <property type="molecule type" value="Genomic_DNA"/>
</dbReference>